<proteinExistence type="predicted"/>
<dbReference type="EMBL" id="GIBP01010686">
    <property type="protein sequence ID" value="NDV39655.1"/>
    <property type="molecule type" value="Transcribed_RNA"/>
</dbReference>
<accession>A0A6B2LQU6</accession>
<evidence type="ECO:0000313" key="1">
    <source>
        <dbReference type="EMBL" id="NDV39492.1"/>
    </source>
</evidence>
<protein>
    <submittedName>
        <fullName evidence="1">Uncharacterized protein</fullName>
    </submittedName>
</protein>
<dbReference type="AlphaFoldDB" id="A0A6B2LQU6"/>
<dbReference type="EMBL" id="GIBP01010523">
    <property type="protein sequence ID" value="NDV39492.1"/>
    <property type="molecule type" value="Transcribed_RNA"/>
</dbReference>
<reference evidence="1" key="1">
    <citation type="journal article" date="2020" name="J. Eukaryot. Microbiol.">
        <title>De novo Sequencing, Assembly and Annotation of the Transcriptome for the Free-Living Testate Amoeba Arcella intermedia.</title>
        <authorList>
            <person name="Ribeiro G.M."/>
            <person name="Porfirio-Sousa A.L."/>
            <person name="Maurer-Alcala X.X."/>
            <person name="Katz L.A."/>
            <person name="Lahr D.J.G."/>
        </authorList>
    </citation>
    <scope>NUCLEOTIDE SEQUENCE</scope>
</reference>
<organism evidence="1">
    <name type="scientific">Arcella intermedia</name>
    <dbReference type="NCBI Taxonomy" id="1963864"/>
    <lineage>
        <taxon>Eukaryota</taxon>
        <taxon>Amoebozoa</taxon>
        <taxon>Tubulinea</taxon>
        <taxon>Elardia</taxon>
        <taxon>Arcellinida</taxon>
        <taxon>Sphaerothecina</taxon>
        <taxon>Arcellidae</taxon>
        <taxon>Arcella</taxon>
    </lineage>
</organism>
<name>A0A6B2LQU6_9EUKA</name>
<sequence>MSDPEGDMGDSGLMHALRRHRHDDDDDWHHRSHRRSLVEEGPIMQKRFWRVDAGAHYRRGHRFFDDHRRFRYHDDDDRRRW</sequence>